<proteinExistence type="predicted"/>
<dbReference type="AlphaFoldDB" id="A0AAV7MRT5"/>
<dbReference type="EMBL" id="JANPWB010000013">
    <property type="protein sequence ID" value="KAJ1106461.1"/>
    <property type="molecule type" value="Genomic_DNA"/>
</dbReference>
<keyword evidence="2" id="KW-1185">Reference proteome</keyword>
<evidence type="ECO:0000313" key="1">
    <source>
        <dbReference type="EMBL" id="KAJ1106461.1"/>
    </source>
</evidence>
<reference evidence="1" key="1">
    <citation type="journal article" date="2022" name="bioRxiv">
        <title>Sequencing and chromosome-scale assembly of the giantPleurodeles waltlgenome.</title>
        <authorList>
            <person name="Brown T."/>
            <person name="Elewa A."/>
            <person name="Iarovenko S."/>
            <person name="Subramanian E."/>
            <person name="Araus A.J."/>
            <person name="Petzold A."/>
            <person name="Susuki M."/>
            <person name="Suzuki K.-i.T."/>
            <person name="Hayashi T."/>
            <person name="Toyoda A."/>
            <person name="Oliveira C."/>
            <person name="Osipova E."/>
            <person name="Leigh N.D."/>
            <person name="Simon A."/>
            <person name="Yun M.H."/>
        </authorList>
    </citation>
    <scope>NUCLEOTIDE SEQUENCE</scope>
    <source>
        <strain evidence="1">20211129_DDA</strain>
        <tissue evidence="1">Liver</tissue>
    </source>
</reference>
<dbReference type="Proteomes" id="UP001066276">
    <property type="component" value="Chromosome 9"/>
</dbReference>
<gene>
    <name evidence="1" type="ORF">NDU88_003862</name>
</gene>
<sequence length="123" mass="13667">MPRGVPPNDQEGVGELQWDYTATQQAFSKIDSSNDIPTGSIMGPSEQAGAPSLELIYRTMEYNHEQAQKESRKAKIANRQLQSSIKRVVGTEVVVEKNFDYVSFISGLGWWGGRVLKCLANPH</sequence>
<protein>
    <submittedName>
        <fullName evidence="1">Uncharacterized protein</fullName>
    </submittedName>
</protein>
<accession>A0AAV7MRT5</accession>
<comment type="caution">
    <text evidence="1">The sequence shown here is derived from an EMBL/GenBank/DDBJ whole genome shotgun (WGS) entry which is preliminary data.</text>
</comment>
<name>A0AAV7MRT5_PLEWA</name>
<organism evidence="1 2">
    <name type="scientific">Pleurodeles waltl</name>
    <name type="common">Iberian ribbed newt</name>
    <dbReference type="NCBI Taxonomy" id="8319"/>
    <lineage>
        <taxon>Eukaryota</taxon>
        <taxon>Metazoa</taxon>
        <taxon>Chordata</taxon>
        <taxon>Craniata</taxon>
        <taxon>Vertebrata</taxon>
        <taxon>Euteleostomi</taxon>
        <taxon>Amphibia</taxon>
        <taxon>Batrachia</taxon>
        <taxon>Caudata</taxon>
        <taxon>Salamandroidea</taxon>
        <taxon>Salamandridae</taxon>
        <taxon>Pleurodelinae</taxon>
        <taxon>Pleurodeles</taxon>
    </lineage>
</organism>
<evidence type="ECO:0000313" key="2">
    <source>
        <dbReference type="Proteomes" id="UP001066276"/>
    </source>
</evidence>